<feature type="compositionally biased region" description="Basic residues" evidence="7">
    <location>
        <begin position="261"/>
        <end position="275"/>
    </location>
</feature>
<dbReference type="Gene3D" id="2.60.120.40">
    <property type="match status" value="1"/>
</dbReference>
<dbReference type="GO" id="GO:0005164">
    <property type="term" value="F:tumor necrosis factor receptor binding"/>
    <property type="evidence" value="ECO:0007669"/>
    <property type="project" value="InterPro"/>
</dbReference>
<feature type="compositionally biased region" description="Polar residues" evidence="7">
    <location>
        <begin position="233"/>
        <end position="243"/>
    </location>
</feature>
<dbReference type="InterPro" id="IPR008983">
    <property type="entry name" value="Tumour_necrosis_fac-like_dom"/>
</dbReference>
<dbReference type="OMA" id="YNGDMYI"/>
<evidence type="ECO:0000256" key="7">
    <source>
        <dbReference type="SAM" id="MobiDB-lite"/>
    </source>
</evidence>
<evidence type="ECO:0000256" key="5">
    <source>
        <dbReference type="ARBA" id="ARBA00023157"/>
    </source>
</evidence>
<dbReference type="PANTHER" id="PTHR15151">
    <property type="entry name" value="PROTEIN EIGER"/>
    <property type="match status" value="1"/>
</dbReference>
<accession>A0A6P4IBE1</accession>
<comment type="subcellular location">
    <subcellularLocation>
        <location evidence="1">Secreted</location>
    </subcellularLocation>
</comment>
<evidence type="ECO:0000256" key="3">
    <source>
        <dbReference type="ARBA" id="ARBA00022514"/>
    </source>
</evidence>
<name>A0A6P4IBE1_DROKI</name>
<evidence type="ECO:0000256" key="4">
    <source>
        <dbReference type="ARBA" id="ARBA00022525"/>
    </source>
</evidence>
<feature type="compositionally biased region" description="Basic and acidic residues" evidence="7">
    <location>
        <begin position="244"/>
        <end position="260"/>
    </location>
</feature>
<keyword evidence="8" id="KW-0472">Membrane</keyword>
<reference evidence="10" key="1">
    <citation type="submission" date="2025-05" db="UniProtKB">
        <authorList>
            <consortium name="RefSeq"/>
        </authorList>
    </citation>
    <scope>NUCLEOTIDE SEQUENCE [LARGE SCALE GENOMIC DNA]</scope>
    <source>
        <strain evidence="10">14028-0561.14</strain>
    </source>
</reference>
<dbReference type="SUPFAM" id="SSF49842">
    <property type="entry name" value="TNF-like"/>
    <property type="match status" value="1"/>
</dbReference>
<evidence type="ECO:0000256" key="2">
    <source>
        <dbReference type="ARBA" id="ARBA00008670"/>
    </source>
</evidence>
<evidence type="ECO:0000256" key="6">
    <source>
        <dbReference type="ARBA" id="ARBA00023180"/>
    </source>
</evidence>
<keyword evidence="6" id="KW-0325">Glycoprotein</keyword>
<dbReference type="GO" id="GO:0006955">
    <property type="term" value="P:immune response"/>
    <property type="evidence" value="ECO:0007669"/>
    <property type="project" value="InterPro"/>
</dbReference>
<dbReference type="AlphaFoldDB" id="A0A6P4IBE1"/>
<dbReference type="Proteomes" id="UP001652661">
    <property type="component" value="Chromosome 2R"/>
</dbReference>
<dbReference type="PROSITE" id="PS00251">
    <property type="entry name" value="THD_1"/>
    <property type="match status" value="1"/>
</dbReference>
<evidence type="ECO:0000313" key="11">
    <source>
        <dbReference type="RefSeq" id="XP_017020126.1"/>
    </source>
</evidence>
<keyword evidence="10" id="KW-1185">Reference proteome</keyword>
<feature type="region of interest" description="Disordered" evidence="7">
    <location>
        <begin position="109"/>
        <end position="164"/>
    </location>
</feature>
<keyword evidence="3" id="KW-0202">Cytokine</keyword>
<keyword evidence="8" id="KW-0812">Transmembrane</keyword>
<keyword evidence="4" id="KW-0964">Secreted</keyword>
<proteinExistence type="inferred from homology"/>
<dbReference type="GO" id="GO:0005125">
    <property type="term" value="F:cytokine activity"/>
    <property type="evidence" value="ECO:0007669"/>
    <property type="project" value="UniProtKB-KW"/>
</dbReference>
<evidence type="ECO:0000256" key="8">
    <source>
        <dbReference type="SAM" id="Phobius"/>
    </source>
</evidence>
<protein>
    <submittedName>
        <fullName evidence="11">Protein eiger isoform X1</fullName>
    </submittedName>
</protein>
<keyword evidence="5" id="KW-1015">Disulfide bond</keyword>
<dbReference type="InterPro" id="IPR021184">
    <property type="entry name" value="TNF_CS"/>
</dbReference>
<evidence type="ECO:0000256" key="1">
    <source>
        <dbReference type="ARBA" id="ARBA00004613"/>
    </source>
</evidence>
<dbReference type="GO" id="GO:0016020">
    <property type="term" value="C:membrane"/>
    <property type="evidence" value="ECO:0007669"/>
    <property type="project" value="InterPro"/>
</dbReference>
<feature type="compositionally biased region" description="Basic and acidic residues" evidence="7">
    <location>
        <begin position="223"/>
        <end position="232"/>
    </location>
</feature>
<evidence type="ECO:0000259" key="9">
    <source>
        <dbReference type="PROSITE" id="PS50049"/>
    </source>
</evidence>
<feature type="domain" description="THD" evidence="9">
    <location>
        <begin position="301"/>
        <end position="440"/>
    </location>
</feature>
<dbReference type="GO" id="GO:0005615">
    <property type="term" value="C:extracellular space"/>
    <property type="evidence" value="ECO:0007669"/>
    <property type="project" value="UniProtKB-KW"/>
</dbReference>
<feature type="compositionally biased region" description="Acidic residues" evidence="7">
    <location>
        <begin position="113"/>
        <end position="164"/>
    </location>
</feature>
<feature type="transmembrane region" description="Helical" evidence="8">
    <location>
        <begin position="36"/>
        <end position="58"/>
    </location>
</feature>
<gene>
    <name evidence="11" type="primary">egr</name>
</gene>
<feature type="compositionally biased region" description="Low complexity" evidence="7">
    <location>
        <begin position="180"/>
        <end position="210"/>
    </location>
</feature>
<keyword evidence="8" id="KW-1133">Transmembrane helix</keyword>
<dbReference type="RefSeq" id="XP_017020126.1">
    <property type="nucleotide sequence ID" value="XM_017164637.3"/>
</dbReference>
<dbReference type="InterPro" id="IPR051748">
    <property type="entry name" value="TNF_Ligand_Superfamily"/>
</dbReference>
<comment type="similarity">
    <text evidence="2">Belongs to the tumor necrosis factor family.</text>
</comment>
<dbReference type="OrthoDB" id="6159739at2759"/>
<organism evidence="10 11">
    <name type="scientific">Drosophila kikkawai</name>
    <name type="common">Fruit fly</name>
    <dbReference type="NCBI Taxonomy" id="30033"/>
    <lineage>
        <taxon>Eukaryota</taxon>
        <taxon>Metazoa</taxon>
        <taxon>Ecdysozoa</taxon>
        <taxon>Arthropoda</taxon>
        <taxon>Hexapoda</taxon>
        <taxon>Insecta</taxon>
        <taxon>Pterygota</taxon>
        <taxon>Neoptera</taxon>
        <taxon>Endopterygota</taxon>
        <taxon>Diptera</taxon>
        <taxon>Brachycera</taxon>
        <taxon>Muscomorpha</taxon>
        <taxon>Ephydroidea</taxon>
        <taxon>Drosophilidae</taxon>
        <taxon>Drosophila</taxon>
        <taxon>Sophophora</taxon>
    </lineage>
</organism>
<dbReference type="InterPro" id="IPR006052">
    <property type="entry name" value="TNF_dom"/>
</dbReference>
<dbReference type="Pfam" id="PF00229">
    <property type="entry name" value="TNF"/>
    <property type="match status" value="1"/>
</dbReference>
<dbReference type="PROSITE" id="PS50049">
    <property type="entry name" value="THD_2"/>
    <property type="match status" value="1"/>
</dbReference>
<feature type="region of interest" description="Disordered" evidence="7">
    <location>
        <begin position="176"/>
        <end position="275"/>
    </location>
</feature>
<sequence length="440" mass="49803">MTAETLKPFITPTSAGDGFPAMSTSAATAQRRTRQLVPIFLGVIGLVLVTGILGLTIWQTTRVTHLSKELRSLKRVVDNLQQRLGIDFLEEFDEFQKEYENALIDYPKKQEDFTDDDDMTDDMTEDEDEDAMNPLDDEDDMEDGNVDGTDEDENYTDEDGTDYEDYNEMITKLNSKLTTEEAAATTPTSDPTEGGDSSSASNDDNVFDDFTSYNDRKKKQERKSRSIADVRNEQQIVQGNHTTHTGEKTSDEPVTKESPPHHHRRKTLTRTGRHRILPRKGESLISARSGDLFAASSSSKPAAHFHLSSRKPHNWPPSYNGDMYIGNAPEESKRSWQGHFRVEDGVLQVLEPGLYYVYAQICYHNSHDQNGFIVFQGHKAFLQCLNTVPTNMSQKVHTCHTSGLINLDKDETIHLKDIHTDRNAILRESNNRSYFGIFKV</sequence>
<dbReference type="PANTHER" id="PTHR15151:SF24">
    <property type="entry name" value="A PROLIFERATION-INDUCING LIGAND-LIKE PROTEIN-RELATED"/>
    <property type="match status" value="1"/>
</dbReference>
<reference evidence="11" key="2">
    <citation type="submission" date="2025-08" db="UniProtKB">
        <authorList>
            <consortium name="RefSeq"/>
        </authorList>
    </citation>
    <scope>IDENTIFICATION</scope>
    <source>
        <strain evidence="11">14028-0561.14</strain>
        <tissue evidence="11">Whole fly</tissue>
    </source>
</reference>
<evidence type="ECO:0000313" key="10">
    <source>
        <dbReference type="Proteomes" id="UP001652661"/>
    </source>
</evidence>